<proteinExistence type="inferred from homology"/>
<dbReference type="GO" id="GO:0004743">
    <property type="term" value="F:pyruvate kinase activity"/>
    <property type="evidence" value="ECO:0007669"/>
    <property type="project" value="UniProtKB-UniRule"/>
</dbReference>
<protein>
    <recommendedName>
        <fullName evidence="3 12">Pyruvate kinase</fullName>
        <ecNumber evidence="3 12">2.7.1.40</ecNumber>
    </recommendedName>
</protein>
<dbReference type="SUPFAM" id="SSF50800">
    <property type="entry name" value="PK beta-barrel domain-like"/>
    <property type="match status" value="1"/>
</dbReference>
<dbReference type="InterPro" id="IPR015793">
    <property type="entry name" value="Pyrv_Knase_brl"/>
</dbReference>
<dbReference type="SUPFAM" id="SSF51621">
    <property type="entry name" value="Phosphoenolpyruvate/pyruvate domain"/>
    <property type="match status" value="1"/>
</dbReference>
<keyword evidence="9 13" id="KW-0460">Magnesium</keyword>
<comment type="similarity">
    <text evidence="2 13">Belongs to the pyruvate kinase family.</text>
</comment>
<keyword evidence="4 13" id="KW-0808">Transferase</keyword>
<keyword evidence="11 16" id="KW-0670">Pyruvate</keyword>
<evidence type="ECO:0000256" key="8">
    <source>
        <dbReference type="ARBA" id="ARBA00022840"/>
    </source>
</evidence>
<evidence type="ECO:0000256" key="11">
    <source>
        <dbReference type="ARBA" id="ARBA00023317"/>
    </source>
</evidence>
<reference evidence="16 17" key="1">
    <citation type="journal article" date="2016" name="Nat. Commun.">
        <title>Thousands of microbial genomes shed light on interconnected biogeochemical processes in an aquifer system.</title>
        <authorList>
            <person name="Anantharaman K."/>
            <person name="Brown C.T."/>
            <person name="Hug L.A."/>
            <person name="Sharon I."/>
            <person name="Castelle C.J."/>
            <person name="Probst A.J."/>
            <person name="Thomas B.C."/>
            <person name="Singh A."/>
            <person name="Wilkins M.J."/>
            <person name="Karaoz U."/>
            <person name="Brodie E.L."/>
            <person name="Williams K.H."/>
            <person name="Hubbard S.S."/>
            <person name="Banfield J.F."/>
        </authorList>
    </citation>
    <scope>NUCLEOTIDE SEQUENCE [LARGE SCALE GENOMIC DNA]</scope>
</reference>
<dbReference type="Proteomes" id="UP000177629">
    <property type="component" value="Unassembled WGS sequence"/>
</dbReference>
<dbReference type="SUPFAM" id="SSF52935">
    <property type="entry name" value="PK C-terminal domain-like"/>
    <property type="match status" value="1"/>
</dbReference>
<evidence type="ECO:0000259" key="14">
    <source>
        <dbReference type="Pfam" id="PF00224"/>
    </source>
</evidence>
<feature type="domain" description="Pyruvate kinase C-terminal" evidence="15">
    <location>
        <begin position="349"/>
        <end position="461"/>
    </location>
</feature>
<dbReference type="PANTHER" id="PTHR11817">
    <property type="entry name" value="PYRUVATE KINASE"/>
    <property type="match status" value="1"/>
</dbReference>
<dbReference type="InterPro" id="IPR040442">
    <property type="entry name" value="Pyrv_kinase-like_dom_sf"/>
</dbReference>
<dbReference type="InterPro" id="IPR015806">
    <property type="entry name" value="Pyrv_Knase_insert_dom_sf"/>
</dbReference>
<dbReference type="InterPro" id="IPR001697">
    <property type="entry name" value="Pyr_Knase"/>
</dbReference>
<evidence type="ECO:0000256" key="9">
    <source>
        <dbReference type="ARBA" id="ARBA00022842"/>
    </source>
</evidence>
<dbReference type="InterPro" id="IPR036918">
    <property type="entry name" value="Pyrv_Knase_C_sf"/>
</dbReference>
<dbReference type="NCBIfam" id="TIGR01064">
    <property type="entry name" value="pyruv_kin"/>
    <property type="match status" value="1"/>
</dbReference>
<dbReference type="UniPathway" id="UPA00109">
    <property type="reaction ID" value="UER00188"/>
</dbReference>
<dbReference type="AlphaFoldDB" id="A0A1G2PIF3"/>
<feature type="domain" description="Pyruvate kinase barrel" evidence="14">
    <location>
        <begin position="4"/>
        <end position="316"/>
    </location>
</feature>
<evidence type="ECO:0000256" key="3">
    <source>
        <dbReference type="ARBA" id="ARBA00012142"/>
    </source>
</evidence>
<dbReference type="Pfam" id="PF00224">
    <property type="entry name" value="PK"/>
    <property type="match status" value="1"/>
</dbReference>
<dbReference type="GO" id="GO:0000287">
    <property type="term" value="F:magnesium ion binding"/>
    <property type="evidence" value="ECO:0007669"/>
    <property type="project" value="UniProtKB-UniRule"/>
</dbReference>
<evidence type="ECO:0000256" key="13">
    <source>
        <dbReference type="RuleBase" id="RU000504"/>
    </source>
</evidence>
<dbReference type="Gene3D" id="3.40.1380.20">
    <property type="entry name" value="Pyruvate kinase, C-terminal domain"/>
    <property type="match status" value="1"/>
</dbReference>
<evidence type="ECO:0000256" key="1">
    <source>
        <dbReference type="ARBA" id="ARBA00004997"/>
    </source>
</evidence>
<dbReference type="EC" id="2.7.1.40" evidence="3 12"/>
<dbReference type="STRING" id="1802362.A2806_03730"/>
<dbReference type="NCBIfam" id="NF004491">
    <property type="entry name" value="PRK05826.1"/>
    <property type="match status" value="1"/>
</dbReference>
<dbReference type="Gene3D" id="2.40.33.10">
    <property type="entry name" value="PK beta-barrel domain-like"/>
    <property type="match status" value="1"/>
</dbReference>
<keyword evidence="5" id="KW-0479">Metal-binding</keyword>
<comment type="catalytic activity">
    <reaction evidence="13">
        <text>pyruvate + ATP = phosphoenolpyruvate + ADP + H(+)</text>
        <dbReference type="Rhea" id="RHEA:18157"/>
        <dbReference type="ChEBI" id="CHEBI:15361"/>
        <dbReference type="ChEBI" id="CHEBI:15378"/>
        <dbReference type="ChEBI" id="CHEBI:30616"/>
        <dbReference type="ChEBI" id="CHEBI:58702"/>
        <dbReference type="ChEBI" id="CHEBI:456216"/>
        <dbReference type="EC" id="2.7.1.40"/>
    </reaction>
</comment>
<name>A0A1G2PIF3_9BACT</name>
<dbReference type="GO" id="GO:0005524">
    <property type="term" value="F:ATP binding"/>
    <property type="evidence" value="ECO:0007669"/>
    <property type="project" value="UniProtKB-KW"/>
</dbReference>
<accession>A0A1G2PIF3</accession>
<dbReference type="InterPro" id="IPR015813">
    <property type="entry name" value="Pyrv/PenolPyrv_kinase-like_dom"/>
</dbReference>
<sequence>MYPKILATLGPHSSDERTIRAMFEAGCDAVRLNLAHDTQAAHAERIARVRQIAEELHKPIAILCDLGGPKARIGKVASGAYLKEGSVFYLSKACTQGNEQCVSVNFPKILDELLVGMIVWLDDGTKKLVVEGREKDMVRLRVLDGGELRDNVGIAVEGLTFGLDSFTQKDERDLSFVVKHAVDFVAVSFVRTPRDIELVREKVPAQGPSLIAKIETPQAVANAEGIAEAADGIMVARGDLGLTLPFDEVPAVQERLVRICLRAGKPVIVATQMLESMIRSPRPTRAEVENVAHAAMQGADALMLSAETARGIDPARVVATMQKIAGRFEYRCPQQTLDSLGLERLSGADTVSAMVVEAAEALDAKLLVAFTETGRAAQRIARFRPKKQILAVSPNEATARKLALTFGVKTKVVPPVQTIEEAVEVAKHAVRELGLLKTGDCFLISAGRPFGASSTTNSMLIEYI</sequence>
<evidence type="ECO:0000313" key="17">
    <source>
        <dbReference type="Proteomes" id="UP000177629"/>
    </source>
</evidence>
<dbReference type="InterPro" id="IPR015795">
    <property type="entry name" value="Pyrv_Knase_C"/>
</dbReference>
<evidence type="ECO:0000313" key="16">
    <source>
        <dbReference type="EMBL" id="OHA48043.1"/>
    </source>
</evidence>
<evidence type="ECO:0000256" key="7">
    <source>
        <dbReference type="ARBA" id="ARBA00022777"/>
    </source>
</evidence>
<dbReference type="Pfam" id="PF02887">
    <property type="entry name" value="PK_C"/>
    <property type="match status" value="1"/>
</dbReference>
<evidence type="ECO:0000256" key="2">
    <source>
        <dbReference type="ARBA" id="ARBA00008663"/>
    </source>
</evidence>
<evidence type="ECO:0000259" key="15">
    <source>
        <dbReference type="Pfam" id="PF02887"/>
    </source>
</evidence>
<evidence type="ECO:0000256" key="5">
    <source>
        <dbReference type="ARBA" id="ARBA00022723"/>
    </source>
</evidence>
<dbReference type="GO" id="GO:0016301">
    <property type="term" value="F:kinase activity"/>
    <property type="evidence" value="ECO:0007669"/>
    <property type="project" value="UniProtKB-KW"/>
</dbReference>
<gene>
    <name evidence="16" type="ORF">A2806_03730</name>
</gene>
<keyword evidence="6" id="KW-0547">Nucleotide-binding</keyword>
<evidence type="ECO:0000256" key="10">
    <source>
        <dbReference type="ARBA" id="ARBA00023152"/>
    </source>
</evidence>
<keyword evidence="10 13" id="KW-0324">Glycolysis</keyword>
<dbReference type="PRINTS" id="PR01050">
    <property type="entry name" value="PYRUVTKNASE"/>
</dbReference>
<dbReference type="InterPro" id="IPR011037">
    <property type="entry name" value="Pyrv_Knase-like_insert_dom_sf"/>
</dbReference>
<dbReference type="EMBL" id="MHSS01000009">
    <property type="protein sequence ID" value="OHA48043.1"/>
    <property type="molecule type" value="Genomic_DNA"/>
</dbReference>
<organism evidence="16 17">
    <name type="scientific">Candidatus Terrybacteria bacterium RIFCSPHIGHO2_01_FULL_48_17</name>
    <dbReference type="NCBI Taxonomy" id="1802362"/>
    <lineage>
        <taxon>Bacteria</taxon>
        <taxon>Candidatus Terryibacteriota</taxon>
    </lineage>
</organism>
<keyword evidence="7 13" id="KW-0418">Kinase</keyword>
<evidence type="ECO:0000256" key="6">
    <source>
        <dbReference type="ARBA" id="ARBA00022741"/>
    </source>
</evidence>
<evidence type="ECO:0000256" key="12">
    <source>
        <dbReference type="NCBIfam" id="TIGR01064"/>
    </source>
</evidence>
<dbReference type="Gene3D" id="3.20.20.60">
    <property type="entry name" value="Phosphoenolpyruvate-binding domains"/>
    <property type="match status" value="1"/>
</dbReference>
<evidence type="ECO:0000256" key="4">
    <source>
        <dbReference type="ARBA" id="ARBA00022679"/>
    </source>
</evidence>
<keyword evidence="8" id="KW-0067">ATP-binding</keyword>
<comment type="caution">
    <text evidence="16">The sequence shown here is derived from an EMBL/GenBank/DDBJ whole genome shotgun (WGS) entry which is preliminary data.</text>
</comment>
<dbReference type="GO" id="GO:0030955">
    <property type="term" value="F:potassium ion binding"/>
    <property type="evidence" value="ECO:0007669"/>
    <property type="project" value="UniProtKB-UniRule"/>
</dbReference>
<comment type="pathway">
    <text evidence="1 13">Carbohydrate degradation; glycolysis; pyruvate from D-glyceraldehyde 3-phosphate: step 5/5.</text>
</comment>